<dbReference type="Gene3D" id="1.25.40.10">
    <property type="entry name" value="Tetratricopeptide repeat domain"/>
    <property type="match status" value="1"/>
</dbReference>
<dbReference type="PANTHER" id="PTHR48098:SF6">
    <property type="entry name" value="FERRI-BACILLIBACTIN ESTERASE BESA"/>
    <property type="match status" value="1"/>
</dbReference>
<dbReference type="Proteomes" id="UP000798808">
    <property type="component" value="Unassembled WGS sequence"/>
</dbReference>
<accession>A0ABW9RSS9</accession>
<feature type="chain" id="PRO_5046678064" evidence="2">
    <location>
        <begin position="19"/>
        <end position="413"/>
    </location>
</feature>
<keyword evidence="2" id="KW-0732">Signal</keyword>
<dbReference type="RefSeq" id="WP_155173899.1">
    <property type="nucleotide sequence ID" value="NZ_BAAAFL010000004.1"/>
</dbReference>
<evidence type="ECO:0000256" key="1">
    <source>
        <dbReference type="PROSITE-ProRule" id="PRU00339"/>
    </source>
</evidence>
<dbReference type="InterPro" id="IPR000801">
    <property type="entry name" value="Esterase-like"/>
</dbReference>
<dbReference type="InterPro" id="IPR050583">
    <property type="entry name" value="Mycobacterial_A85_antigen"/>
</dbReference>
<comment type="caution">
    <text evidence="3">The sequence shown here is derived from an EMBL/GenBank/DDBJ whole genome shotgun (WGS) entry which is preliminary data.</text>
</comment>
<sequence length="413" mass="48106">MNKYILTAFLIISLVVKARSQNSLTAGEQYTLNSEILNTERNLFVYLPPDYGTNENKHYPTLYIMDGHWYFFAGVAIQKTLRGEELLPEMIIVGVDMPRPERDSIFSNQWDDFQQFIKQEVVPFVDSNFRTQDERLLFGWESCGALVCQLLLDRDQMFDAAIASNGAHISQEMMDEFAKQNNSATEKYLFIANSVKDIYNIDSSEDAAAKLKKGNLPNLVWEYRLFNDEIHESMPYTSMYQGLKYYYHNYGSLIFSSVKAFHEYGGVPAVKGYFKQRGERFGVPESIDDNTKNSLIWLAWYRDDFETFQLLMSEFSDVLSTRRYASAYWQNRFGQYYLKHKDFENAIRYFNEGITRYPDDNFMAQMYSGLGTAYLSKGNRRLARSNYEKAVAAAEITADPKIELYRSQWAQLK</sequence>
<dbReference type="InterPro" id="IPR011990">
    <property type="entry name" value="TPR-like_helical_dom_sf"/>
</dbReference>
<dbReference type="SMART" id="SM00028">
    <property type="entry name" value="TPR"/>
    <property type="match status" value="2"/>
</dbReference>
<dbReference type="SUPFAM" id="SSF53474">
    <property type="entry name" value="alpha/beta-Hydrolases"/>
    <property type="match status" value="1"/>
</dbReference>
<dbReference type="InterPro" id="IPR029058">
    <property type="entry name" value="AB_hydrolase_fold"/>
</dbReference>
<evidence type="ECO:0000313" key="4">
    <source>
        <dbReference type="Proteomes" id="UP000798808"/>
    </source>
</evidence>
<dbReference type="InterPro" id="IPR019734">
    <property type="entry name" value="TPR_rpt"/>
</dbReference>
<dbReference type="SUPFAM" id="SSF48452">
    <property type="entry name" value="TPR-like"/>
    <property type="match status" value="1"/>
</dbReference>
<dbReference type="Pfam" id="PF13181">
    <property type="entry name" value="TPR_8"/>
    <property type="match status" value="2"/>
</dbReference>
<dbReference type="PROSITE" id="PS50005">
    <property type="entry name" value="TPR"/>
    <property type="match status" value="2"/>
</dbReference>
<feature type="repeat" description="TPR" evidence="1">
    <location>
        <begin position="327"/>
        <end position="360"/>
    </location>
</feature>
<gene>
    <name evidence="3" type="ORF">E1163_18180</name>
</gene>
<proteinExistence type="predicted"/>
<feature type="repeat" description="TPR" evidence="1">
    <location>
        <begin position="364"/>
        <end position="397"/>
    </location>
</feature>
<protein>
    <submittedName>
        <fullName evidence="3">Esterase</fullName>
    </submittedName>
</protein>
<reference evidence="3 4" key="1">
    <citation type="submission" date="2019-02" db="EMBL/GenBank/DDBJ databases">
        <authorList>
            <person name="Goldberg S.R."/>
            <person name="Haltli B.A."/>
            <person name="Correa H."/>
            <person name="Russell K.G."/>
        </authorList>
    </citation>
    <scope>NUCLEOTIDE SEQUENCE [LARGE SCALE GENOMIC DNA]</scope>
    <source>
        <strain evidence="3 4">JCM 16186</strain>
    </source>
</reference>
<organism evidence="3 4">
    <name type="scientific">Fulvivirga kasyanovii</name>
    <dbReference type="NCBI Taxonomy" id="396812"/>
    <lineage>
        <taxon>Bacteria</taxon>
        <taxon>Pseudomonadati</taxon>
        <taxon>Bacteroidota</taxon>
        <taxon>Cytophagia</taxon>
        <taxon>Cytophagales</taxon>
        <taxon>Fulvivirgaceae</taxon>
        <taxon>Fulvivirga</taxon>
    </lineage>
</organism>
<dbReference type="Gene3D" id="3.40.50.1820">
    <property type="entry name" value="alpha/beta hydrolase"/>
    <property type="match status" value="1"/>
</dbReference>
<dbReference type="EMBL" id="SMLW01000603">
    <property type="protein sequence ID" value="MTI26890.1"/>
    <property type="molecule type" value="Genomic_DNA"/>
</dbReference>
<dbReference type="Pfam" id="PF00756">
    <property type="entry name" value="Esterase"/>
    <property type="match status" value="1"/>
</dbReference>
<keyword evidence="1" id="KW-0802">TPR repeat</keyword>
<dbReference type="PANTHER" id="PTHR48098">
    <property type="entry name" value="ENTEROCHELIN ESTERASE-RELATED"/>
    <property type="match status" value="1"/>
</dbReference>
<evidence type="ECO:0000256" key="2">
    <source>
        <dbReference type="SAM" id="SignalP"/>
    </source>
</evidence>
<name>A0ABW9RSS9_9BACT</name>
<evidence type="ECO:0000313" key="3">
    <source>
        <dbReference type="EMBL" id="MTI26890.1"/>
    </source>
</evidence>
<keyword evidence="4" id="KW-1185">Reference proteome</keyword>
<feature type="signal peptide" evidence="2">
    <location>
        <begin position="1"/>
        <end position="18"/>
    </location>
</feature>